<dbReference type="PANTHER" id="PTHR24240">
    <property type="entry name" value="OPSIN"/>
    <property type="match status" value="1"/>
</dbReference>
<evidence type="ECO:0000256" key="9">
    <source>
        <dbReference type="SAM" id="Phobius"/>
    </source>
</evidence>
<dbReference type="SMART" id="SM01381">
    <property type="entry name" value="7TM_GPCR_Srsx"/>
    <property type="match status" value="1"/>
</dbReference>
<feature type="transmembrane region" description="Helical" evidence="9">
    <location>
        <begin position="234"/>
        <end position="255"/>
    </location>
</feature>
<accession>A0AAU9W8Z4</accession>
<feature type="domain" description="G-protein coupled receptors family 1 profile" evidence="10">
    <location>
        <begin position="30"/>
        <end position="286"/>
    </location>
</feature>
<dbReference type="InterPro" id="IPR000276">
    <property type="entry name" value="GPCR_Rhodpsn"/>
</dbReference>
<name>A0AAU9W8Z4_9CNID</name>
<dbReference type="Gene3D" id="1.20.1070.10">
    <property type="entry name" value="Rhodopsin 7-helix transmembrane proteins"/>
    <property type="match status" value="1"/>
</dbReference>
<dbReference type="PROSITE" id="PS50262">
    <property type="entry name" value="G_PROTEIN_RECEP_F1_2"/>
    <property type="match status" value="1"/>
</dbReference>
<comment type="caution">
    <text evidence="11">The sequence shown here is derived from an EMBL/GenBank/DDBJ whole genome shotgun (WGS) entry which is preliminary data.</text>
</comment>
<dbReference type="PRINTS" id="PR01012">
    <property type="entry name" value="NRPEPTIDEYR"/>
</dbReference>
<keyword evidence="5" id="KW-0297">G-protein coupled receptor</keyword>
<evidence type="ECO:0000256" key="6">
    <source>
        <dbReference type="ARBA" id="ARBA00023136"/>
    </source>
</evidence>
<comment type="similarity">
    <text evidence="2">Belongs to the G-protein coupled receptor 1 family.</text>
</comment>
<feature type="transmembrane region" description="Helical" evidence="9">
    <location>
        <begin position="134"/>
        <end position="156"/>
    </location>
</feature>
<dbReference type="Proteomes" id="UP001159428">
    <property type="component" value="Unassembled WGS sequence"/>
</dbReference>
<dbReference type="InterPro" id="IPR017452">
    <property type="entry name" value="GPCR_Rhodpsn_7TM"/>
</dbReference>
<feature type="transmembrane region" description="Helical" evidence="9">
    <location>
        <begin position="270"/>
        <end position="289"/>
    </location>
</feature>
<evidence type="ECO:0000259" key="10">
    <source>
        <dbReference type="PROSITE" id="PS50262"/>
    </source>
</evidence>
<evidence type="ECO:0000313" key="11">
    <source>
        <dbReference type="EMBL" id="CAH3045839.1"/>
    </source>
</evidence>
<dbReference type="SUPFAM" id="SSF81321">
    <property type="entry name" value="Family A G protein-coupled receptor-like"/>
    <property type="match status" value="1"/>
</dbReference>
<dbReference type="EMBL" id="CALNXJ010000008">
    <property type="protein sequence ID" value="CAH3045839.1"/>
    <property type="molecule type" value="Genomic_DNA"/>
</dbReference>
<keyword evidence="3 9" id="KW-0812">Transmembrane</keyword>
<keyword evidence="8" id="KW-0807">Transducer</keyword>
<protein>
    <recommendedName>
        <fullName evidence="10">G-protein coupled receptors family 1 profile domain-containing protein</fullName>
    </recommendedName>
</protein>
<evidence type="ECO:0000256" key="4">
    <source>
        <dbReference type="ARBA" id="ARBA00022989"/>
    </source>
</evidence>
<dbReference type="PRINTS" id="PR00237">
    <property type="entry name" value="GPCRRHODOPSN"/>
</dbReference>
<comment type="subcellular location">
    <subcellularLocation>
        <location evidence="1">Membrane</location>
        <topology evidence="1">Multi-pass membrane protein</topology>
    </subcellularLocation>
</comment>
<feature type="transmembrane region" description="Helical" evidence="9">
    <location>
        <begin position="176"/>
        <end position="198"/>
    </location>
</feature>
<sequence length="306" mass="35075">MAAEEDTRGTVAVVIHTVILVHATIFSLTGNMFIIYALYRNRRLRTITNFYVVSLALADMMMAILSFPFQATASGLRKWFFGHHFCQLTGFVVQYWVQVSLSILTLASLNRYFCVVKPNKYSLLFTHRKTVTSLLGVWIILCIELLIFVFTAPIKFRWIPDSLYCRTTFDSESSERISFVFFACFSAVLMSVVVFCYYSIYRVVKQHNNVVVPSLQRANNHGRINAQDVKSSRAIFAAVLGFSIAWCPFIFMSMLEFGFQVSIPSSAKSVYPLFSSLSAWINPVIYGIMNRAMRNEFQKILFCRKD</sequence>
<keyword evidence="12" id="KW-1185">Reference proteome</keyword>
<evidence type="ECO:0000313" key="12">
    <source>
        <dbReference type="Proteomes" id="UP001159428"/>
    </source>
</evidence>
<keyword evidence="7" id="KW-0675">Receptor</keyword>
<feature type="transmembrane region" description="Helical" evidence="9">
    <location>
        <begin position="50"/>
        <end position="73"/>
    </location>
</feature>
<dbReference type="Pfam" id="PF00001">
    <property type="entry name" value="7tm_1"/>
    <property type="match status" value="1"/>
</dbReference>
<gene>
    <name evidence="11" type="ORF">PMEA_00032934</name>
</gene>
<dbReference type="InterPro" id="IPR000611">
    <property type="entry name" value="NPY_rcpt"/>
</dbReference>
<reference evidence="11 12" key="1">
    <citation type="submission" date="2022-05" db="EMBL/GenBank/DDBJ databases">
        <authorList>
            <consortium name="Genoscope - CEA"/>
            <person name="William W."/>
        </authorList>
    </citation>
    <scope>NUCLEOTIDE SEQUENCE [LARGE SCALE GENOMIC DNA]</scope>
</reference>
<evidence type="ECO:0000256" key="7">
    <source>
        <dbReference type="ARBA" id="ARBA00023170"/>
    </source>
</evidence>
<keyword evidence="4 9" id="KW-1133">Transmembrane helix</keyword>
<dbReference type="CDD" id="cd00637">
    <property type="entry name" value="7tm_classA_rhodopsin-like"/>
    <property type="match status" value="1"/>
</dbReference>
<proteinExistence type="inferred from homology"/>
<organism evidence="11 12">
    <name type="scientific">Pocillopora meandrina</name>
    <dbReference type="NCBI Taxonomy" id="46732"/>
    <lineage>
        <taxon>Eukaryota</taxon>
        <taxon>Metazoa</taxon>
        <taxon>Cnidaria</taxon>
        <taxon>Anthozoa</taxon>
        <taxon>Hexacorallia</taxon>
        <taxon>Scleractinia</taxon>
        <taxon>Astrocoeniina</taxon>
        <taxon>Pocilloporidae</taxon>
        <taxon>Pocillopora</taxon>
    </lineage>
</organism>
<evidence type="ECO:0000256" key="1">
    <source>
        <dbReference type="ARBA" id="ARBA00004141"/>
    </source>
</evidence>
<feature type="transmembrane region" description="Helical" evidence="9">
    <location>
        <begin position="12"/>
        <end position="38"/>
    </location>
</feature>
<dbReference type="AlphaFoldDB" id="A0AAU9W8Z4"/>
<dbReference type="GO" id="GO:0016020">
    <property type="term" value="C:membrane"/>
    <property type="evidence" value="ECO:0007669"/>
    <property type="project" value="UniProtKB-SubCell"/>
</dbReference>
<evidence type="ECO:0000256" key="8">
    <source>
        <dbReference type="ARBA" id="ARBA00023224"/>
    </source>
</evidence>
<dbReference type="GO" id="GO:0004983">
    <property type="term" value="F:neuropeptide Y receptor activity"/>
    <property type="evidence" value="ECO:0007669"/>
    <property type="project" value="InterPro"/>
</dbReference>
<dbReference type="InterPro" id="IPR050125">
    <property type="entry name" value="GPCR_opsins"/>
</dbReference>
<evidence type="ECO:0000256" key="5">
    <source>
        <dbReference type="ARBA" id="ARBA00023040"/>
    </source>
</evidence>
<keyword evidence="6 9" id="KW-0472">Membrane</keyword>
<evidence type="ECO:0000256" key="3">
    <source>
        <dbReference type="ARBA" id="ARBA00022692"/>
    </source>
</evidence>
<feature type="transmembrane region" description="Helical" evidence="9">
    <location>
        <begin position="93"/>
        <end position="113"/>
    </location>
</feature>
<evidence type="ECO:0000256" key="2">
    <source>
        <dbReference type="ARBA" id="ARBA00010663"/>
    </source>
</evidence>